<comment type="similarity">
    <text evidence="1">Belongs to the ROK (NagC/XylR) family.</text>
</comment>
<sequence>MYYLGIDLGGTNIAAAAVSEAGEILGRASIPTPRTGAQAVAETMAAAARAAAGDAGLALKDAASVGIGSPGTIDPERGVIQYWSNLDFQNVPLAALLREQLGEEHPIYMENDANAAALGEYAAGAGKGSQSMVAITLGTGVGGGGVFNGKLYTGFNYAGMEVGHFVLEHGGRPCTCGRKGCFEAYCSATALVRRTREMMQANPDSVLWKLVDGDLEKVNGRVPFDGAATGDATAGAVIDEYVEYLGCGVASLVNIFQPEVFCIGGGLSNQGETLMAPVRYILNREDYARNNTHRTRLMRAQLGNDAGIIGAAMLPKFR</sequence>
<reference evidence="2" key="1">
    <citation type="journal article" date="2021" name="PeerJ">
        <title>Extensive microbial diversity within the chicken gut microbiome revealed by metagenomics and culture.</title>
        <authorList>
            <person name="Gilroy R."/>
            <person name="Ravi A."/>
            <person name="Getino M."/>
            <person name="Pursley I."/>
            <person name="Horton D.L."/>
            <person name="Alikhan N.F."/>
            <person name="Baker D."/>
            <person name="Gharbi K."/>
            <person name="Hall N."/>
            <person name="Watson M."/>
            <person name="Adriaenssens E.M."/>
            <person name="Foster-Nyarko E."/>
            <person name="Jarju S."/>
            <person name="Secka A."/>
            <person name="Antonio M."/>
            <person name="Oren A."/>
            <person name="Chaudhuri R.R."/>
            <person name="La Ragione R."/>
            <person name="Hildebrand F."/>
            <person name="Pallen M.J."/>
        </authorList>
    </citation>
    <scope>NUCLEOTIDE SEQUENCE</scope>
    <source>
        <strain evidence="2">ChiBcec16_6824</strain>
    </source>
</reference>
<proteinExistence type="inferred from homology"/>
<dbReference type="EMBL" id="DXDX01000180">
    <property type="protein sequence ID" value="HIY22203.1"/>
    <property type="molecule type" value="Genomic_DNA"/>
</dbReference>
<dbReference type="InterPro" id="IPR000600">
    <property type="entry name" value="ROK"/>
</dbReference>
<organism evidence="2 3">
    <name type="scientific">Candidatus Flavonifractor merdigallinarum</name>
    <dbReference type="NCBI Taxonomy" id="2838589"/>
    <lineage>
        <taxon>Bacteria</taxon>
        <taxon>Bacillati</taxon>
        <taxon>Bacillota</taxon>
        <taxon>Clostridia</taxon>
        <taxon>Eubacteriales</taxon>
        <taxon>Oscillospiraceae</taxon>
        <taxon>Flavonifractor</taxon>
    </lineage>
</organism>
<evidence type="ECO:0000313" key="2">
    <source>
        <dbReference type="EMBL" id="HIY22203.1"/>
    </source>
</evidence>
<gene>
    <name evidence="2" type="ORF">H9841_09940</name>
</gene>
<protein>
    <submittedName>
        <fullName evidence="2">ROK family protein</fullName>
    </submittedName>
</protein>
<dbReference type="Proteomes" id="UP000823868">
    <property type="component" value="Unassembled WGS sequence"/>
</dbReference>
<dbReference type="Gene3D" id="3.30.420.40">
    <property type="match status" value="2"/>
</dbReference>
<accession>A0A9D2BZU4</accession>
<dbReference type="PANTHER" id="PTHR18964:SF149">
    <property type="entry name" value="BIFUNCTIONAL UDP-N-ACETYLGLUCOSAMINE 2-EPIMERASE_N-ACETYLMANNOSAMINE KINASE"/>
    <property type="match status" value="1"/>
</dbReference>
<evidence type="ECO:0000313" key="3">
    <source>
        <dbReference type="Proteomes" id="UP000823868"/>
    </source>
</evidence>
<evidence type="ECO:0000256" key="1">
    <source>
        <dbReference type="ARBA" id="ARBA00006479"/>
    </source>
</evidence>
<dbReference type="Pfam" id="PF00480">
    <property type="entry name" value="ROK"/>
    <property type="match status" value="1"/>
</dbReference>
<dbReference type="PANTHER" id="PTHR18964">
    <property type="entry name" value="ROK (REPRESSOR, ORF, KINASE) FAMILY"/>
    <property type="match status" value="1"/>
</dbReference>
<comment type="caution">
    <text evidence="2">The sequence shown here is derived from an EMBL/GenBank/DDBJ whole genome shotgun (WGS) entry which is preliminary data.</text>
</comment>
<dbReference type="InterPro" id="IPR043129">
    <property type="entry name" value="ATPase_NBD"/>
</dbReference>
<reference evidence="2" key="2">
    <citation type="submission" date="2021-04" db="EMBL/GenBank/DDBJ databases">
        <authorList>
            <person name="Gilroy R."/>
        </authorList>
    </citation>
    <scope>NUCLEOTIDE SEQUENCE</scope>
    <source>
        <strain evidence="2">ChiBcec16_6824</strain>
    </source>
</reference>
<dbReference type="SUPFAM" id="SSF53067">
    <property type="entry name" value="Actin-like ATPase domain"/>
    <property type="match status" value="1"/>
</dbReference>
<dbReference type="AlphaFoldDB" id="A0A9D2BZU4"/>
<name>A0A9D2BZU4_9FIRM</name>